<dbReference type="SUPFAM" id="SSF50341">
    <property type="entry name" value="CheW-like"/>
    <property type="match status" value="1"/>
</dbReference>
<dbReference type="GO" id="GO:0006935">
    <property type="term" value="P:chemotaxis"/>
    <property type="evidence" value="ECO:0007669"/>
    <property type="project" value="InterPro"/>
</dbReference>
<accession>A0A191ZK80</accession>
<dbReference type="STRING" id="1860122.A9404_05105"/>
<keyword evidence="1" id="KW-0597">Phosphoprotein</keyword>
<name>A0A191ZK80_9GAMM</name>
<dbReference type="Gene3D" id="3.40.50.2300">
    <property type="match status" value="1"/>
</dbReference>
<dbReference type="RefSeq" id="WP_066102835.1">
    <property type="nucleotide sequence ID" value="NZ_CP016027.1"/>
</dbReference>
<dbReference type="SMART" id="SM00260">
    <property type="entry name" value="CheW"/>
    <property type="match status" value="1"/>
</dbReference>
<evidence type="ECO:0000313" key="4">
    <source>
        <dbReference type="EMBL" id="ANJ68294.1"/>
    </source>
</evidence>
<dbReference type="PANTHER" id="PTHR47233:SF3">
    <property type="entry name" value="CHEMOTAXIS PROTEIN CHEV"/>
    <property type="match status" value="1"/>
</dbReference>
<dbReference type="InterPro" id="IPR002545">
    <property type="entry name" value="CheW-lke_dom"/>
</dbReference>
<evidence type="ECO:0000256" key="1">
    <source>
        <dbReference type="PROSITE-ProRule" id="PRU00169"/>
    </source>
</evidence>
<feature type="domain" description="CheW-like" evidence="3">
    <location>
        <begin position="20"/>
        <end position="161"/>
    </location>
</feature>
<dbReference type="Pfam" id="PF00072">
    <property type="entry name" value="Response_reg"/>
    <property type="match status" value="1"/>
</dbReference>
<feature type="modified residue" description="4-aspartylphosphate" evidence="1">
    <location>
        <position position="241"/>
    </location>
</feature>
<evidence type="ECO:0000259" key="3">
    <source>
        <dbReference type="PROSITE" id="PS50851"/>
    </source>
</evidence>
<gene>
    <name evidence="4" type="ORF">A9404_05105</name>
</gene>
<keyword evidence="5" id="KW-1185">Reference proteome</keyword>
<dbReference type="PROSITE" id="PS50851">
    <property type="entry name" value="CHEW"/>
    <property type="match status" value="1"/>
</dbReference>
<dbReference type="InterPro" id="IPR024181">
    <property type="entry name" value="Chemotax_regulator_CheV"/>
</dbReference>
<dbReference type="Gene3D" id="2.40.50.180">
    <property type="entry name" value="CheA-289, Domain 4"/>
    <property type="match status" value="1"/>
</dbReference>
<dbReference type="PROSITE" id="PS50110">
    <property type="entry name" value="RESPONSE_REGULATORY"/>
    <property type="match status" value="1"/>
</dbReference>
<dbReference type="GO" id="GO:0000160">
    <property type="term" value="P:phosphorelay signal transduction system"/>
    <property type="evidence" value="ECO:0007669"/>
    <property type="project" value="InterPro"/>
</dbReference>
<feature type="domain" description="Response regulatory" evidence="2">
    <location>
        <begin position="183"/>
        <end position="308"/>
    </location>
</feature>
<dbReference type="PANTHER" id="PTHR47233">
    <property type="entry name" value="CHEMOTAXIS PROTEIN CHEV"/>
    <property type="match status" value="1"/>
</dbReference>
<dbReference type="InterPro" id="IPR001789">
    <property type="entry name" value="Sig_transdc_resp-reg_receiver"/>
</dbReference>
<evidence type="ECO:0000313" key="5">
    <source>
        <dbReference type="Proteomes" id="UP000078596"/>
    </source>
</evidence>
<protein>
    <submittedName>
        <fullName evidence="4">Chemotaxis protein CheW</fullName>
    </submittedName>
</protein>
<evidence type="ECO:0000259" key="2">
    <source>
        <dbReference type="PROSITE" id="PS50110"/>
    </source>
</evidence>
<sequence>MKKDVISSVDSRTRLAGHNRLELLVFGLGDDQLFGINVFKVREVIRCPKLTDVPKATSAVRGIADVRGHTITIIDLADAIGATRMSLEAISDAFVIITEYNRAVQGFLVNSVDRIVNLSWKEIMPPPTGTNTSNFLTAVARVDGALVEIIDVEQIFSKVVGVKEDISADVLHEVQGMAQPGSIALVVDDSLVARNQVRNTLRQMGIESVLASNGKEAYSLLRRWADSSPEQLNRLAMIISDIEMPIMDGYALTTQIRRDTRLKGLYVILHSSLSGGFNESMIKRVGADQFIAKFHPDELAHVIAEALKNRPMHLAESV</sequence>
<dbReference type="InterPro" id="IPR011006">
    <property type="entry name" value="CheY-like_superfamily"/>
</dbReference>
<dbReference type="EMBL" id="CP016027">
    <property type="protein sequence ID" value="ANJ68294.1"/>
    <property type="molecule type" value="Genomic_DNA"/>
</dbReference>
<dbReference type="AlphaFoldDB" id="A0A191ZK80"/>
<dbReference type="Proteomes" id="UP000078596">
    <property type="component" value="Chromosome"/>
</dbReference>
<reference evidence="4 5" key="1">
    <citation type="submission" date="2016-06" db="EMBL/GenBank/DDBJ databases">
        <title>Insight into the functional genes involving in sulfur oxidation in Pearl River water.</title>
        <authorList>
            <person name="Luo J."/>
            <person name="Tan X."/>
            <person name="Lin W."/>
        </authorList>
    </citation>
    <scope>NUCLEOTIDE SEQUENCE [LARGE SCALE GENOMIC DNA]</scope>
    <source>
        <strain evidence="4 5">LS2</strain>
    </source>
</reference>
<dbReference type="Gene3D" id="2.30.30.40">
    <property type="entry name" value="SH3 Domains"/>
    <property type="match status" value="1"/>
</dbReference>
<dbReference type="SUPFAM" id="SSF52172">
    <property type="entry name" value="CheY-like"/>
    <property type="match status" value="1"/>
</dbReference>
<dbReference type="Pfam" id="PF01584">
    <property type="entry name" value="CheW"/>
    <property type="match status" value="1"/>
</dbReference>
<dbReference type="SMART" id="SM00448">
    <property type="entry name" value="REC"/>
    <property type="match status" value="1"/>
</dbReference>
<dbReference type="KEGG" id="haz:A9404_05105"/>
<organism evidence="4 5">
    <name type="scientific">Halothiobacillus diazotrophicus</name>
    <dbReference type="NCBI Taxonomy" id="1860122"/>
    <lineage>
        <taxon>Bacteria</taxon>
        <taxon>Pseudomonadati</taxon>
        <taxon>Pseudomonadota</taxon>
        <taxon>Gammaproteobacteria</taxon>
        <taxon>Chromatiales</taxon>
        <taxon>Halothiobacillaceae</taxon>
        <taxon>Halothiobacillus</taxon>
    </lineage>
</organism>
<proteinExistence type="predicted"/>
<dbReference type="InterPro" id="IPR036061">
    <property type="entry name" value="CheW-like_dom_sf"/>
</dbReference>
<dbReference type="PIRSF" id="PIRSF002867">
    <property type="entry name" value="CheV"/>
    <property type="match status" value="1"/>
</dbReference>